<evidence type="ECO:0000313" key="4">
    <source>
        <dbReference type="Proteomes" id="UP000198654"/>
    </source>
</evidence>
<protein>
    <recommendedName>
        <fullName evidence="5">Phosphoglycerol transferase MdoB</fullName>
    </recommendedName>
</protein>
<dbReference type="OrthoDB" id="1376015at2"/>
<gene>
    <name evidence="3" type="ORF">SAMN05661010_01110</name>
</gene>
<sequence length="542" mass="59599">MYQNLLVLFLLNALLLGLSFSVQGSPGPAWLALEAVWAVVALALATTTWRRWLAASVALALTLLVLLAMADALAQLSLGRPFNPLLDFGLADSAYHLMAQNLGGFPALLITLAAFAALGLLACLAYLALCRVRGPRLSPGWRALAGLLLLSLLLPGMPDISTWSQRLATPALDLVASHWRQVRETRAVLADFQQRLAHADSLAAHGLPELAGRDVTLAFIESYGVSAIFDTRYAPRIRPRLANMQQRLRDAGLYIATGRLTSPVQGGQSWLAHATLLSGLWLPSQRHYELLLAQRYPTLIDDFQATGHHALAVMPAITAPWPKGKQLGYDTILAAKDIDYAGPSLNWVTMPDQFTWHYFEGFRRRFEGPLFSELALISSHAPWTPILPVIDDWSALDDGEIFARWEDSGIAPETLWQDSERVRQHYARAVDYALATVTGYAERYLDDGSLLIVLGDHQPAPLVTGPDASRDVPIHVISTDPALIAPFIDAGFNPGTLPRNAPATRRLDDFRPLLHRLFGERHEKTTQKKEETGFLGEELSVS</sequence>
<dbReference type="InterPro" id="IPR017850">
    <property type="entry name" value="Alkaline_phosphatase_core_sf"/>
</dbReference>
<keyword evidence="4" id="KW-1185">Reference proteome</keyword>
<dbReference type="AlphaFoldDB" id="A0A1G9IBC6"/>
<feature type="region of interest" description="Disordered" evidence="1">
    <location>
        <begin position="521"/>
        <end position="542"/>
    </location>
</feature>
<feature type="transmembrane region" description="Helical" evidence="2">
    <location>
        <begin position="141"/>
        <end position="158"/>
    </location>
</feature>
<keyword evidence="2" id="KW-0812">Transmembrane</keyword>
<evidence type="ECO:0008006" key="5">
    <source>
        <dbReference type="Google" id="ProtNLM"/>
    </source>
</evidence>
<evidence type="ECO:0000313" key="3">
    <source>
        <dbReference type="EMBL" id="SDL22144.1"/>
    </source>
</evidence>
<evidence type="ECO:0000256" key="1">
    <source>
        <dbReference type="SAM" id="MobiDB-lite"/>
    </source>
</evidence>
<proteinExistence type="predicted"/>
<feature type="transmembrane region" description="Helical" evidence="2">
    <location>
        <begin position="56"/>
        <end position="78"/>
    </location>
</feature>
<name>A0A1G9IBC6_9GAMM</name>
<accession>A0A1G9IBC6</accession>
<dbReference type="RefSeq" id="WP_089726356.1">
    <property type="nucleotide sequence ID" value="NZ_FNGI01000002.1"/>
</dbReference>
<feature type="compositionally biased region" description="Basic and acidic residues" evidence="1">
    <location>
        <begin position="521"/>
        <end position="532"/>
    </location>
</feature>
<dbReference type="SUPFAM" id="SSF53649">
    <property type="entry name" value="Alkaline phosphatase-like"/>
    <property type="match status" value="1"/>
</dbReference>
<feature type="transmembrane region" description="Helical" evidence="2">
    <location>
        <begin position="31"/>
        <end position="49"/>
    </location>
</feature>
<dbReference type="EMBL" id="FNGI01000002">
    <property type="protein sequence ID" value="SDL22144.1"/>
    <property type="molecule type" value="Genomic_DNA"/>
</dbReference>
<feature type="transmembrane region" description="Helical" evidence="2">
    <location>
        <begin position="105"/>
        <end position="129"/>
    </location>
</feature>
<keyword evidence="2" id="KW-0472">Membrane</keyword>
<dbReference type="Proteomes" id="UP000198654">
    <property type="component" value="Unassembled WGS sequence"/>
</dbReference>
<organism evidence="3 4">
    <name type="scientific">Modicisalibacter muralis</name>
    <dbReference type="NCBI Taxonomy" id="119000"/>
    <lineage>
        <taxon>Bacteria</taxon>
        <taxon>Pseudomonadati</taxon>
        <taxon>Pseudomonadota</taxon>
        <taxon>Gammaproteobacteria</taxon>
        <taxon>Oceanospirillales</taxon>
        <taxon>Halomonadaceae</taxon>
        <taxon>Modicisalibacter</taxon>
    </lineage>
</organism>
<keyword evidence="2" id="KW-1133">Transmembrane helix</keyword>
<dbReference type="STRING" id="119000.SAMN05661010_01110"/>
<evidence type="ECO:0000256" key="2">
    <source>
        <dbReference type="SAM" id="Phobius"/>
    </source>
</evidence>
<reference evidence="3 4" key="1">
    <citation type="submission" date="2016-10" db="EMBL/GenBank/DDBJ databases">
        <authorList>
            <person name="de Groot N.N."/>
        </authorList>
    </citation>
    <scope>NUCLEOTIDE SEQUENCE [LARGE SCALE GENOMIC DNA]</scope>
    <source>
        <strain evidence="3 4">DSM 14789</strain>
    </source>
</reference>
<dbReference type="Gene3D" id="3.40.720.10">
    <property type="entry name" value="Alkaline Phosphatase, subunit A"/>
    <property type="match status" value="1"/>
</dbReference>